<dbReference type="EMBL" id="BARW01012751">
    <property type="protein sequence ID" value="GAI73361.1"/>
    <property type="molecule type" value="Genomic_DNA"/>
</dbReference>
<evidence type="ECO:0000313" key="1">
    <source>
        <dbReference type="EMBL" id="GAI73361.1"/>
    </source>
</evidence>
<accession>X1S2G0</accession>
<protein>
    <submittedName>
        <fullName evidence="1">Uncharacterized protein</fullName>
    </submittedName>
</protein>
<name>X1S2G0_9ZZZZ</name>
<organism evidence="1">
    <name type="scientific">marine sediment metagenome</name>
    <dbReference type="NCBI Taxonomy" id="412755"/>
    <lineage>
        <taxon>unclassified sequences</taxon>
        <taxon>metagenomes</taxon>
        <taxon>ecological metagenomes</taxon>
    </lineage>
</organism>
<feature type="non-terminal residue" evidence="1">
    <location>
        <position position="1"/>
    </location>
</feature>
<sequence length="186" mass="22803">KDRQNIRKALEDNKMRSSPRISKMFELFCKKYDVLPIELFKFQPLSFSETGITGEDKIFCRDCGRELDLLKYLPKPLTDDSQVRCPFCHRVKRFKEGYFERKRVFIIVKKDTKLNDIKEAWPEIEFLKKAIFRISFEEKEPELPPNWERDFGWYKLWKFQGKTYLEIANEEWKDKKKWRQEIWKDT</sequence>
<proteinExistence type="predicted"/>
<comment type="caution">
    <text evidence="1">The sequence shown here is derived from an EMBL/GenBank/DDBJ whole genome shotgun (WGS) entry which is preliminary data.</text>
</comment>
<reference evidence="1" key="1">
    <citation type="journal article" date="2014" name="Front. Microbiol.">
        <title>High frequency of phylogenetically diverse reductive dehalogenase-homologous genes in deep subseafloor sedimentary metagenomes.</title>
        <authorList>
            <person name="Kawai M."/>
            <person name="Futagami T."/>
            <person name="Toyoda A."/>
            <person name="Takaki Y."/>
            <person name="Nishi S."/>
            <person name="Hori S."/>
            <person name="Arai W."/>
            <person name="Tsubouchi T."/>
            <person name="Morono Y."/>
            <person name="Uchiyama I."/>
            <person name="Ito T."/>
            <person name="Fujiyama A."/>
            <person name="Inagaki F."/>
            <person name="Takami H."/>
        </authorList>
    </citation>
    <scope>NUCLEOTIDE SEQUENCE</scope>
    <source>
        <strain evidence="1">Expedition CK06-06</strain>
    </source>
</reference>
<feature type="non-terminal residue" evidence="1">
    <location>
        <position position="186"/>
    </location>
</feature>
<gene>
    <name evidence="1" type="ORF">S12H4_23833</name>
</gene>
<dbReference type="AlphaFoldDB" id="X1S2G0"/>